<keyword evidence="6 10" id="KW-0028">Amino-acid biosynthesis</keyword>
<dbReference type="Pfam" id="PF00697">
    <property type="entry name" value="PRAI"/>
    <property type="match status" value="1"/>
</dbReference>
<dbReference type="InterPro" id="IPR011060">
    <property type="entry name" value="RibuloseP-bd_barrel"/>
</dbReference>
<evidence type="ECO:0000256" key="3">
    <source>
        <dbReference type="ARBA" id="ARBA00007571"/>
    </source>
</evidence>
<dbReference type="Proteomes" id="UP000295689">
    <property type="component" value="Unassembled WGS sequence"/>
</dbReference>
<comment type="caution">
    <text evidence="12">The sequence shown here is derived from an EMBL/GenBank/DDBJ whole genome shotgun (WGS) entry which is preliminary data.</text>
</comment>
<dbReference type="AlphaFoldDB" id="A0A4R2BD81"/>
<dbReference type="GO" id="GO:0004640">
    <property type="term" value="F:phosphoribosylanthranilate isomerase activity"/>
    <property type="evidence" value="ECO:0007669"/>
    <property type="project" value="UniProtKB-UniRule"/>
</dbReference>
<dbReference type="InterPro" id="IPR044643">
    <property type="entry name" value="TrpF_fam"/>
</dbReference>
<evidence type="ECO:0000256" key="2">
    <source>
        <dbReference type="ARBA" id="ARBA00004664"/>
    </source>
</evidence>
<dbReference type="RefSeq" id="WP_132006090.1">
    <property type="nucleotide sequence ID" value="NZ_JABUHM010000004.1"/>
</dbReference>
<dbReference type="PANTHER" id="PTHR42894">
    <property type="entry name" value="N-(5'-PHOSPHORIBOSYL)ANTHRANILATE ISOMERASE"/>
    <property type="match status" value="1"/>
</dbReference>
<evidence type="ECO:0000256" key="7">
    <source>
        <dbReference type="ARBA" id="ARBA00022822"/>
    </source>
</evidence>
<proteinExistence type="inferred from homology"/>
<dbReference type="InterPro" id="IPR013785">
    <property type="entry name" value="Aldolase_TIM"/>
</dbReference>
<comment type="similarity">
    <text evidence="3 10">Belongs to the TrpF family.</text>
</comment>
<evidence type="ECO:0000256" key="8">
    <source>
        <dbReference type="ARBA" id="ARBA00023141"/>
    </source>
</evidence>
<evidence type="ECO:0000256" key="4">
    <source>
        <dbReference type="ARBA" id="ARBA00012572"/>
    </source>
</evidence>
<evidence type="ECO:0000313" key="12">
    <source>
        <dbReference type="EMBL" id="TCN24897.1"/>
    </source>
</evidence>
<sequence length="206" mass="22108">MKVKICGITTVEAALHAVKQGADALGFVFAPSKREVSPGQANEIISALPEAIWKVGVFVDETPERVRQITEKAGLTHIQLHGNEESKPYRTSSKPLIKSISVRSSDDLDKISESEADLILLDSPPGQYKGGNGISFDWNLAAALEVKDRVILAGGLNPENVADAVKLVKPYMVDVSSGVETDGVKDLAKITAFIERAKGSREDGIQ</sequence>
<keyword evidence="9 10" id="KW-0413">Isomerase</keyword>
<feature type="domain" description="N-(5'phosphoribosyl) anthranilate isomerase (PRAI)" evidence="11">
    <location>
        <begin position="3"/>
        <end position="195"/>
    </location>
</feature>
<keyword evidence="13" id="KW-1185">Reference proteome</keyword>
<reference evidence="12 13" key="1">
    <citation type="journal article" date="2015" name="Stand. Genomic Sci.">
        <title>Genomic Encyclopedia of Bacterial and Archaeal Type Strains, Phase III: the genomes of soil and plant-associated and newly described type strains.</title>
        <authorList>
            <person name="Whitman W.B."/>
            <person name="Woyke T."/>
            <person name="Klenk H.P."/>
            <person name="Zhou Y."/>
            <person name="Lilburn T.G."/>
            <person name="Beck B.J."/>
            <person name="De Vos P."/>
            <person name="Vandamme P."/>
            <person name="Eisen J.A."/>
            <person name="Garrity G."/>
            <person name="Hugenholtz P."/>
            <person name="Kyrpides N.C."/>
        </authorList>
    </citation>
    <scope>NUCLEOTIDE SEQUENCE [LARGE SCALE GENOMIC DNA]</scope>
    <source>
        <strain evidence="12 13">CV53</strain>
    </source>
</reference>
<keyword evidence="8 10" id="KW-0057">Aromatic amino acid biosynthesis</keyword>
<evidence type="ECO:0000256" key="1">
    <source>
        <dbReference type="ARBA" id="ARBA00001164"/>
    </source>
</evidence>
<dbReference type="InterPro" id="IPR001240">
    <property type="entry name" value="PRAI_dom"/>
</dbReference>
<evidence type="ECO:0000259" key="11">
    <source>
        <dbReference type="Pfam" id="PF00697"/>
    </source>
</evidence>
<dbReference type="EMBL" id="SLVV01000006">
    <property type="protein sequence ID" value="TCN24897.1"/>
    <property type="molecule type" value="Genomic_DNA"/>
</dbReference>
<comment type="pathway">
    <text evidence="2 10">Amino-acid biosynthesis; L-tryptophan biosynthesis; L-tryptophan from chorismate: step 3/5.</text>
</comment>
<dbReference type="PANTHER" id="PTHR42894:SF1">
    <property type="entry name" value="N-(5'-PHOSPHORIBOSYL)ANTHRANILATE ISOMERASE"/>
    <property type="match status" value="1"/>
</dbReference>
<evidence type="ECO:0000313" key="13">
    <source>
        <dbReference type="Proteomes" id="UP000295689"/>
    </source>
</evidence>
<dbReference type="UniPathway" id="UPA00035">
    <property type="reaction ID" value="UER00042"/>
</dbReference>
<dbReference type="EC" id="5.3.1.24" evidence="4 10"/>
<dbReference type="SUPFAM" id="SSF51366">
    <property type="entry name" value="Ribulose-phoshate binding barrel"/>
    <property type="match status" value="1"/>
</dbReference>
<comment type="catalytic activity">
    <reaction evidence="1 10">
        <text>N-(5-phospho-beta-D-ribosyl)anthranilate = 1-(2-carboxyphenylamino)-1-deoxy-D-ribulose 5-phosphate</text>
        <dbReference type="Rhea" id="RHEA:21540"/>
        <dbReference type="ChEBI" id="CHEBI:18277"/>
        <dbReference type="ChEBI" id="CHEBI:58613"/>
        <dbReference type="EC" id="5.3.1.24"/>
    </reaction>
</comment>
<evidence type="ECO:0000256" key="6">
    <source>
        <dbReference type="ARBA" id="ARBA00022605"/>
    </source>
</evidence>
<dbReference type="GO" id="GO:0000162">
    <property type="term" value="P:L-tryptophan biosynthetic process"/>
    <property type="evidence" value="ECO:0007669"/>
    <property type="project" value="UniProtKB-UniRule"/>
</dbReference>
<dbReference type="Gene3D" id="3.20.20.70">
    <property type="entry name" value="Aldolase class I"/>
    <property type="match status" value="1"/>
</dbReference>
<protein>
    <recommendedName>
        <fullName evidence="5 10">N-(5'-phosphoribosyl)anthranilate isomerase</fullName>
        <shortName evidence="10">PRAI</shortName>
        <ecNumber evidence="4 10">5.3.1.24</ecNumber>
    </recommendedName>
</protein>
<dbReference type="HAMAP" id="MF_00135">
    <property type="entry name" value="PRAI"/>
    <property type="match status" value="1"/>
</dbReference>
<keyword evidence="7 10" id="KW-0822">Tryptophan biosynthesis</keyword>
<dbReference type="CDD" id="cd00405">
    <property type="entry name" value="PRAI"/>
    <property type="match status" value="1"/>
</dbReference>
<gene>
    <name evidence="10" type="primary">trpF</name>
    <name evidence="12" type="ORF">EV146_10698</name>
</gene>
<evidence type="ECO:0000256" key="5">
    <source>
        <dbReference type="ARBA" id="ARBA00022272"/>
    </source>
</evidence>
<organism evidence="12 13">
    <name type="scientific">Mesobacillus foraminis</name>
    <dbReference type="NCBI Taxonomy" id="279826"/>
    <lineage>
        <taxon>Bacteria</taxon>
        <taxon>Bacillati</taxon>
        <taxon>Bacillota</taxon>
        <taxon>Bacilli</taxon>
        <taxon>Bacillales</taxon>
        <taxon>Bacillaceae</taxon>
        <taxon>Mesobacillus</taxon>
    </lineage>
</organism>
<evidence type="ECO:0000256" key="10">
    <source>
        <dbReference type="HAMAP-Rule" id="MF_00135"/>
    </source>
</evidence>
<name>A0A4R2BD81_9BACI</name>
<accession>A0A4R2BD81</accession>
<dbReference type="FunFam" id="3.20.20.70:FF:000075">
    <property type="entry name" value="Tryptophan biosynthesis protein TRP1"/>
    <property type="match status" value="1"/>
</dbReference>
<evidence type="ECO:0000256" key="9">
    <source>
        <dbReference type="ARBA" id="ARBA00023235"/>
    </source>
</evidence>